<dbReference type="Proteomes" id="UP000006729">
    <property type="component" value="Chromosome 5"/>
</dbReference>
<dbReference type="Gene3D" id="2.60.120.460">
    <property type="entry name" value="YjbQ-like"/>
    <property type="match status" value="1"/>
</dbReference>
<dbReference type="OrthoDB" id="10255963at2759"/>
<dbReference type="PANTHER" id="PTHR30615:SF16">
    <property type="entry name" value="SECONDARY THIAMINE-PHOSPHATE SYNTHASE ENZYME"/>
    <property type="match status" value="1"/>
</dbReference>
<dbReference type="EMBL" id="CM009294">
    <property type="protein sequence ID" value="RQO91078.1"/>
    <property type="molecule type" value="Genomic_DNA"/>
</dbReference>
<evidence type="ECO:0000313" key="2">
    <source>
        <dbReference type="Proteomes" id="UP000006729"/>
    </source>
</evidence>
<gene>
    <name evidence="1" type="ORF">POPTR_005G259801</name>
</gene>
<proteinExistence type="predicted"/>
<sequence>MLFSSSPPPPLLRVNSLYTAKPPFTDSMVADAPRWAQKTITLLPHRRGCHLITPKIELYMFTYIYIISVHQTSASLTINENYDSDVRDDTETFLNKIVPEGRSALGSIPSKCWGINCFPFTEGPSEKWVENMGAAEIFVLC</sequence>
<dbReference type="SUPFAM" id="SSF111038">
    <property type="entry name" value="YjbQ-like"/>
    <property type="match status" value="1"/>
</dbReference>
<dbReference type="InterPro" id="IPR035917">
    <property type="entry name" value="YjbQ-like_sf"/>
</dbReference>
<organism evidence="1 2">
    <name type="scientific">Populus trichocarpa</name>
    <name type="common">Western balsam poplar</name>
    <name type="synonym">Populus balsamifera subsp. trichocarpa</name>
    <dbReference type="NCBI Taxonomy" id="3694"/>
    <lineage>
        <taxon>Eukaryota</taxon>
        <taxon>Viridiplantae</taxon>
        <taxon>Streptophyta</taxon>
        <taxon>Embryophyta</taxon>
        <taxon>Tracheophyta</taxon>
        <taxon>Spermatophyta</taxon>
        <taxon>Magnoliopsida</taxon>
        <taxon>eudicotyledons</taxon>
        <taxon>Gunneridae</taxon>
        <taxon>Pentapetalae</taxon>
        <taxon>rosids</taxon>
        <taxon>fabids</taxon>
        <taxon>Malpighiales</taxon>
        <taxon>Salicaceae</taxon>
        <taxon>Saliceae</taxon>
        <taxon>Populus</taxon>
    </lineage>
</organism>
<reference evidence="1 2" key="1">
    <citation type="journal article" date="2006" name="Science">
        <title>The genome of black cottonwood, Populus trichocarpa (Torr. &amp; Gray).</title>
        <authorList>
            <person name="Tuskan G.A."/>
            <person name="Difazio S."/>
            <person name="Jansson S."/>
            <person name="Bohlmann J."/>
            <person name="Grigoriev I."/>
            <person name="Hellsten U."/>
            <person name="Putnam N."/>
            <person name="Ralph S."/>
            <person name="Rombauts S."/>
            <person name="Salamov A."/>
            <person name="Schein J."/>
            <person name="Sterck L."/>
            <person name="Aerts A."/>
            <person name="Bhalerao R.R."/>
            <person name="Bhalerao R.P."/>
            <person name="Blaudez D."/>
            <person name="Boerjan W."/>
            <person name="Brun A."/>
            <person name="Brunner A."/>
            <person name="Busov V."/>
            <person name="Campbell M."/>
            <person name="Carlson J."/>
            <person name="Chalot M."/>
            <person name="Chapman J."/>
            <person name="Chen G.L."/>
            <person name="Cooper D."/>
            <person name="Coutinho P.M."/>
            <person name="Couturier J."/>
            <person name="Covert S."/>
            <person name="Cronk Q."/>
            <person name="Cunningham R."/>
            <person name="Davis J."/>
            <person name="Degroeve S."/>
            <person name="Dejardin A."/>
            <person name="Depamphilis C."/>
            <person name="Detter J."/>
            <person name="Dirks B."/>
            <person name="Dubchak I."/>
            <person name="Duplessis S."/>
            <person name="Ehlting J."/>
            <person name="Ellis B."/>
            <person name="Gendler K."/>
            <person name="Goodstein D."/>
            <person name="Gribskov M."/>
            <person name="Grimwood J."/>
            <person name="Groover A."/>
            <person name="Gunter L."/>
            <person name="Hamberger B."/>
            <person name="Heinze B."/>
            <person name="Helariutta Y."/>
            <person name="Henrissat B."/>
            <person name="Holligan D."/>
            <person name="Holt R."/>
            <person name="Huang W."/>
            <person name="Islam-Faridi N."/>
            <person name="Jones S."/>
            <person name="Jones-Rhoades M."/>
            <person name="Jorgensen R."/>
            <person name="Joshi C."/>
            <person name="Kangasjarvi J."/>
            <person name="Karlsson J."/>
            <person name="Kelleher C."/>
            <person name="Kirkpatrick R."/>
            <person name="Kirst M."/>
            <person name="Kohler A."/>
            <person name="Kalluri U."/>
            <person name="Larimer F."/>
            <person name="Leebens-Mack J."/>
            <person name="Leple J.C."/>
            <person name="Locascio P."/>
            <person name="Lou Y."/>
            <person name="Lucas S."/>
            <person name="Martin F."/>
            <person name="Montanini B."/>
            <person name="Napoli C."/>
            <person name="Nelson D.R."/>
            <person name="Nelson C."/>
            <person name="Nieminen K."/>
            <person name="Nilsson O."/>
            <person name="Pereda V."/>
            <person name="Peter G."/>
            <person name="Philippe R."/>
            <person name="Pilate G."/>
            <person name="Poliakov A."/>
            <person name="Razumovskaya J."/>
            <person name="Richardson P."/>
            <person name="Rinaldi C."/>
            <person name="Ritland K."/>
            <person name="Rouze P."/>
            <person name="Ryaboy D."/>
            <person name="Schmutz J."/>
            <person name="Schrader J."/>
            <person name="Segerman B."/>
            <person name="Shin H."/>
            <person name="Siddiqui A."/>
            <person name="Sterky F."/>
            <person name="Terry A."/>
            <person name="Tsai C.J."/>
            <person name="Uberbacher E."/>
            <person name="Unneberg P."/>
            <person name="Vahala J."/>
            <person name="Wall K."/>
            <person name="Wessler S."/>
            <person name="Yang G."/>
            <person name="Yin T."/>
            <person name="Douglas C."/>
            <person name="Marra M."/>
            <person name="Sandberg G."/>
            <person name="Van de Peer Y."/>
            <person name="Rokhsar D."/>
        </authorList>
    </citation>
    <scope>NUCLEOTIDE SEQUENCE [LARGE SCALE GENOMIC DNA]</scope>
    <source>
        <strain evidence="2">cv. Nisqually</strain>
    </source>
</reference>
<dbReference type="AlphaFoldDB" id="A0A3N7GBR3"/>
<keyword evidence="2" id="KW-1185">Reference proteome</keyword>
<dbReference type="InterPro" id="IPR001602">
    <property type="entry name" value="UPF0047_YjbQ-like"/>
</dbReference>
<dbReference type="Pfam" id="PF01894">
    <property type="entry name" value="YjbQ"/>
    <property type="match status" value="1"/>
</dbReference>
<dbReference type="STRING" id="3694.A0A3N7GBR3"/>
<accession>A0A3N7GBR3</accession>
<name>A0A3N7GBR3_POPTR</name>
<dbReference type="InParanoid" id="A0A3N7GBR3"/>
<evidence type="ECO:0000313" key="1">
    <source>
        <dbReference type="EMBL" id="RQO91078.1"/>
    </source>
</evidence>
<dbReference type="PANTHER" id="PTHR30615">
    <property type="entry name" value="UNCHARACTERIZED PROTEIN YJBQ-RELATED"/>
    <property type="match status" value="1"/>
</dbReference>
<protein>
    <submittedName>
        <fullName evidence="1">Uncharacterized protein</fullName>
    </submittedName>
</protein>